<name>A0ACC0Y8P1_9ROSI</name>
<gene>
    <name evidence="1" type="ORF">Pint_13586</name>
</gene>
<dbReference type="EMBL" id="CM047743">
    <property type="protein sequence ID" value="KAJ0031652.1"/>
    <property type="molecule type" value="Genomic_DNA"/>
</dbReference>
<dbReference type="Proteomes" id="UP001163603">
    <property type="component" value="Chromosome 8"/>
</dbReference>
<evidence type="ECO:0000313" key="2">
    <source>
        <dbReference type="Proteomes" id="UP001163603"/>
    </source>
</evidence>
<sequence>MGNKLATSLTNLNKKPKTSKLTSFQIKQQQEEDDQDDEEIYLTPKSHHTQLADEYDDYDDVTVLETGQSSNSETDDTQTPSFVCEICVDSKPLHDSFNVKGCSHFYCTLCTIKYIASKLDDNVAYITCPVSNCEGVLDFEYCRLILPYNVFVRWGDALCESAIVDRKKFYCPYRDCSAMLINEEGERIKQSQCPFCQRLFCVKCKVPWHTEFGCSEFQKLQKRGEKAVLTDLAKKKKWRRCPNCKFFVEKSSGCYYIKCRCGYAFCYNCGAQSSSTSHQCSKYPQFITIRPSLNIYYMFMMKPEERSLKRLKFETQTQKLMNFPIEIVDLEDDEFFLTPILQKGGTTKDTAIAVDHYTEDKELQHALMASLFKPTTDTTTTLQNLIHLDNYNDDFDDLHVLNFKPLNTCFSKRRKPFSNPSVTETGQSSNSQNDDGPEFICEICVEPRTANDSFNIKGCSHAYCKDCTAKYVASKLQENITSIPCPVPDCGGSLEPEYCRNILPQDIFDRWGSALCEAVILEAQKFYCPYKDCSALLIDDGGEVISETKCPNCRRRFCAQCKVPWHAGIECREFQELNKDERSGEDIKLMKLALKKKWKRCPYCKYFVEKKSGCMHMKCRCGHAFCYNCGEPYTLTSNGHICPKCKR</sequence>
<accession>A0ACC0Y8P1</accession>
<proteinExistence type="predicted"/>
<protein>
    <submittedName>
        <fullName evidence="1">Uncharacterized protein</fullName>
    </submittedName>
</protein>
<comment type="caution">
    <text evidence="1">The sequence shown here is derived from an EMBL/GenBank/DDBJ whole genome shotgun (WGS) entry which is preliminary data.</text>
</comment>
<reference evidence="2" key="1">
    <citation type="journal article" date="2023" name="G3 (Bethesda)">
        <title>Genome assembly and association tests identify interacting loci associated with vigor, precocity, and sex in interspecific pistachio rootstocks.</title>
        <authorList>
            <person name="Palmer W."/>
            <person name="Jacygrad E."/>
            <person name="Sagayaradj S."/>
            <person name="Cavanaugh K."/>
            <person name="Han R."/>
            <person name="Bertier L."/>
            <person name="Beede B."/>
            <person name="Kafkas S."/>
            <person name="Golino D."/>
            <person name="Preece J."/>
            <person name="Michelmore R."/>
        </authorList>
    </citation>
    <scope>NUCLEOTIDE SEQUENCE [LARGE SCALE GENOMIC DNA]</scope>
</reference>
<organism evidence="1 2">
    <name type="scientific">Pistacia integerrima</name>
    <dbReference type="NCBI Taxonomy" id="434235"/>
    <lineage>
        <taxon>Eukaryota</taxon>
        <taxon>Viridiplantae</taxon>
        <taxon>Streptophyta</taxon>
        <taxon>Embryophyta</taxon>
        <taxon>Tracheophyta</taxon>
        <taxon>Spermatophyta</taxon>
        <taxon>Magnoliopsida</taxon>
        <taxon>eudicotyledons</taxon>
        <taxon>Gunneridae</taxon>
        <taxon>Pentapetalae</taxon>
        <taxon>rosids</taxon>
        <taxon>malvids</taxon>
        <taxon>Sapindales</taxon>
        <taxon>Anacardiaceae</taxon>
        <taxon>Pistacia</taxon>
    </lineage>
</organism>
<keyword evidence="2" id="KW-1185">Reference proteome</keyword>
<evidence type="ECO:0000313" key="1">
    <source>
        <dbReference type="EMBL" id="KAJ0031652.1"/>
    </source>
</evidence>